<dbReference type="AlphaFoldDB" id="A0A2R6VZA6"/>
<evidence type="ECO:0000313" key="2">
    <source>
        <dbReference type="Proteomes" id="UP000244005"/>
    </source>
</evidence>
<accession>A0A2R6VZA6</accession>
<keyword evidence="2" id="KW-1185">Reference proteome</keyword>
<dbReference type="EMBL" id="KZ772916">
    <property type="protein sequence ID" value="PTQ26940.1"/>
    <property type="molecule type" value="Genomic_DNA"/>
</dbReference>
<organism evidence="1 2">
    <name type="scientific">Marchantia polymorpha</name>
    <name type="common">Common liverwort</name>
    <name type="synonym">Marchantia aquatica</name>
    <dbReference type="NCBI Taxonomy" id="3197"/>
    <lineage>
        <taxon>Eukaryota</taxon>
        <taxon>Viridiplantae</taxon>
        <taxon>Streptophyta</taxon>
        <taxon>Embryophyta</taxon>
        <taxon>Marchantiophyta</taxon>
        <taxon>Marchantiopsida</taxon>
        <taxon>Marchantiidae</taxon>
        <taxon>Marchantiales</taxon>
        <taxon>Marchantiaceae</taxon>
        <taxon>Marchantia</taxon>
    </lineage>
</organism>
<name>A0A2R6VZA6_MARPO</name>
<reference evidence="2" key="1">
    <citation type="journal article" date="2017" name="Cell">
        <title>Insights into land plant evolution garnered from the Marchantia polymorpha genome.</title>
        <authorList>
            <person name="Bowman J.L."/>
            <person name="Kohchi T."/>
            <person name="Yamato K.T."/>
            <person name="Jenkins J."/>
            <person name="Shu S."/>
            <person name="Ishizaki K."/>
            <person name="Yamaoka S."/>
            <person name="Nishihama R."/>
            <person name="Nakamura Y."/>
            <person name="Berger F."/>
            <person name="Adam C."/>
            <person name="Aki S.S."/>
            <person name="Althoff F."/>
            <person name="Araki T."/>
            <person name="Arteaga-Vazquez M.A."/>
            <person name="Balasubrmanian S."/>
            <person name="Barry K."/>
            <person name="Bauer D."/>
            <person name="Boehm C.R."/>
            <person name="Briginshaw L."/>
            <person name="Caballero-Perez J."/>
            <person name="Catarino B."/>
            <person name="Chen F."/>
            <person name="Chiyoda S."/>
            <person name="Chovatia M."/>
            <person name="Davies K.M."/>
            <person name="Delmans M."/>
            <person name="Demura T."/>
            <person name="Dierschke T."/>
            <person name="Dolan L."/>
            <person name="Dorantes-Acosta A.E."/>
            <person name="Eklund D.M."/>
            <person name="Florent S.N."/>
            <person name="Flores-Sandoval E."/>
            <person name="Fujiyama A."/>
            <person name="Fukuzawa H."/>
            <person name="Galik B."/>
            <person name="Grimanelli D."/>
            <person name="Grimwood J."/>
            <person name="Grossniklaus U."/>
            <person name="Hamada T."/>
            <person name="Haseloff J."/>
            <person name="Hetherington A.J."/>
            <person name="Higo A."/>
            <person name="Hirakawa Y."/>
            <person name="Hundley H.N."/>
            <person name="Ikeda Y."/>
            <person name="Inoue K."/>
            <person name="Inoue S.I."/>
            <person name="Ishida S."/>
            <person name="Jia Q."/>
            <person name="Kakita M."/>
            <person name="Kanazawa T."/>
            <person name="Kawai Y."/>
            <person name="Kawashima T."/>
            <person name="Kennedy M."/>
            <person name="Kinose K."/>
            <person name="Kinoshita T."/>
            <person name="Kohara Y."/>
            <person name="Koide E."/>
            <person name="Komatsu K."/>
            <person name="Kopischke S."/>
            <person name="Kubo M."/>
            <person name="Kyozuka J."/>
            <person name="Lagercrantz U."/>
            <person name="Lin S.S."/>
            <person name="Lindquist E."/>
            <person name="Lipzen A.M."/>
            <person name="Lu C.W."/>
            <person name="De Luna E."/>
            <person name="Martienssen R.A."/>
            <person name="Minamino N."/>
            <person name="Mizutani M."/>
            <person name="Mizutani M."/>
            <person name="Mochizuki N."/>
            <person name="Monte I."/>
            <person name="Mosher R."/>
            <person name="Nagasaki H."/>
            <person name="Nakagami H."/>
            <person name="Naramoto S."/>
            <person name="Nishitani K."/>
            <person name="Ohtani M."/>
            <person name="Okamoto T."/>
            <person name="Okumura M."/>
            <person name="Phillips J."/>
            <person name="Pollak B."/>
            <person name="Reinders A."/>
            <person name="Rovekamp M."/>
            <person name="Sano R."/>
            <person name="Sawa S."/>
            <person name="Schmid M.W."/>
            <person name="Shirakawa M."/>
            <person name="Solano R."/>
            <person name="Spunde A."/>
            <person name="Suetsugu N."/>
            <person name="Sugano S."/>
            <person name="Sugiyama A."/>
            <person name="Sun R."/>
            <person name="Suzuki Y."/>
            <person name="Takenaka M."/>
            <person name="Takezawa D."/>
            <person name="Tomogane H."/>
            <person name="Tsuzuki M."/>
            <person name="Ueda T."/>
            <person name="Umeda M."/>
            <person name="Ward J.M."/>
            <person name="Watanabe Y."/>
            <person name="Yazaki K."/>
            <person name="Yokoyama R."/>
            <person name="Yoshitake Y."/>
            <person name="Yotsui I."/>
            <person name="Zachgo S."/>
            <person name="Schmutz J."/>
        </authorList>
    </citation>
    <scope>NUCLEOTIDE SEQUENCE [LARGE SCALE GENOMIC DNA]</scope>
    <source>
        <strain evidence="2">Tak-1</strain>
    </source>
</reference>
<dbReference type="Proteomes" id="UP000244005">
    <property type="component" value="Unassembled WGS sequence"/>
</dbReference>
<gene>
    <name evidence="1" type="ORF">MARPO_0262s0001</name>
</gene>
<protein>
    <submittedName>
        <fullName evidence="1">Uncharacterized protein</fullName>
    </submittedName>
</protein>
<sequence length="70" mass="7660">MCSATNRCGRTRLFLDSSGDLVIGLHKRYLFSLCTADMRNRNFLWPSTSIGPKKGVSLDLSMGAAAIAYC</sequence>
<proteinExistence type="predicted"/>
<evidence type="ECO:0000313" key="1">
    <source>
        <dbReference type="EMBL" id="PTQ26940.1"/>
    </source>
</evidence>